<evidence type="ECO:0000256" key="3">
    <source>
        <dbReference type="ARBA" id="ARBA00022989"/>
    </source>
</evidence>
<dbReference type="PANTHER" id="PTHR16296">
    <property type="entry name" value="UNCHARACTERIZED HYPOTHALAMUS PROTEIN HT007"/>
    <property type="match status" value="1"/>
</dbReference>
<dbReference type="EMBL" id="GECU01018529">
    <property type="protein sequence ID" value="JAS89177.1"/>
    <property type="molecule type" value="Transcribed_RNA"/>
</dbReference>
<evidence type="ECO:0000256" key="6">
    <source>
        <dbReference type="SAM" id="Phobius"/>
    </source>
</evidence>
<sequence>MSNVYISKALRKDIPSDAILLTRDEALKMHWNTLKEWKPQTDTWPFRYGIAALAGLNAVTTINFVHYYRRKLNLGNYGRVTMLLPTAILPSIASTMSHYTFVTNSIFLGEDCPLCTQTRAAMVQIAAGVIYPIVVTPVAGFYYAISYATYNVPPLRREYLPEIFKLWLSMTRKLKMRLPIAIAVNGFAASILTYFEAKSFYSIQSTIYQKEEEFERLMNEGFAQH</sequence>
<organism evidence="7">
    <name type="scientific">Homalodisca liturata</name>
    <dbReference type="NCBI Taxonomy" id="320908"/>
    <lineage>
        <taxon>Eukaryota</taxon>
        <taxon>Metazoa</taxon>
        <taxon>Ecdysozoa</taxon>
        <taxon>Arthropoda</taxon>
        <taxon>Hexapoda</taxon>
        <taxon>Insecta</taxon>
        <taxon>Pterygota</taxon>
        <taxon>Neoptera</taxon>
        <taxon>Paraneoptera</taxon>
        <taxon>Hemiptera</taxon>
        <taxon>Auchenorrhyncha</taxon>
        <taxon>Membracoidea</taxon>
        <taxon>Cicadellidae</taxon>
        <taxon>Cicadellinae</taxon>
        <taxon>Proconiini</taxon>
        <taxon>Homalodisca</taxon>
    </lineage>
</organism>
<dbReference type="GO" id="GO:0032981">
    <property type="term" value="P:mitochondrial respiratory chain complex I assembly"/>
    <property type="evidence" value="ECO:0007669"/>
    <property type="project" value="TreeGrafter"/>
</dbReference>
<dbReference type="GO" id="GO:0031966">
    <property type="term" value="C:mitochondrial membrane"/>
    <property type="evidence" value="ECO:0007669"/>
    <property type="project" value="UniProtKB-SubCell"/>
</dbReference>
<keyword evidence="5 6" id="KW-0472">Membrane</keyword>
<dbReference type="Pfam" id="PF07114">
    <property type="entry name" value="TMEM126"/>
    <property type="match status" value="1"/>
</dbReference>
<dbReference type="PANTHER" id="PTHR16296:SF2">
    <property type="entry name" value="TRANSMEMBRANE PROTEIN 126A"/>
    <property type="match status" value="1"/>
</dbReference>
<evidence type="ECO:0000256" key="5">
    <source>
        <dbReference type="ARBA" id="ARBA00023136"/>
    </source>
</evidence>
<gene>
    <name evidence="7" type="ORF">g.8811</name>
    <name evidence="8" type="ORF">g.8812</name>
</gene>
<evidence type="ECO:0000256" key="2">
    <source>
        <dbReference type="ARBA" id="ARBA00022692"/>
    </source>
</evidence>
<feature type="transmembrane region" description="Helical" evidence="6">
    <location>
        <begin position="178"/>
        <end position="195"/>
    </location>
</feature>
<feature type="transmembrane region" description="Helical" evidence="6">
    <location>
        <begin position="80"/>
        <end position="101"/>
    </location>
</feature>
<evidence type="ECO:0000256" key="1">
    <source>
        <dbReference type="ARBA" id="ARBA00004225"/>
    </source>
</evidence>
<evidence type="ECO:0000256" key="4">
    <source>
        <dbReference type="ARBA" id="ARBA00023128"/>
    </source>
</evidence>
<reference evidence="7" key="1">
    <citation type="submission" date="2015-11" db="EMBL/GenBank/DDBJ databases">
        <title>De novo transcriptome assembly of four potential Pierce s Disease insect vectors from Arizona vineyards.</title>
        <authorList>
            <person name="Tassone E.E."/>
        </authorList>
    </citation>
    <scope>NUCLEOTIDE SEQUENCE</scope>
</reference>
<feature type="transmembrane region" description="Helical" evidence="6">
    <location>
        <begin position="121"/>
        <end position="145"/>
    </location>
</feature>
<dbReference type="EMBL" id="GECU01019276">
    <property type="protein sequence ID" value="JAS88430.1"/>
    <property type="molecule type" value="Transcribed_RNA"/>
</dbReference>
<keyword evidence="3 6" id="KW-1133">Transmembrane helix</keyword>
<evidence type="ECO:0000313" key="8">
    <source>
        <dbReference type="EMBL" id="JAS89177.1"/>
    </source>
</evidence>
<dbReference type="AlphaFoldDB" id="A0A1B6INF0"/>
<evidence type="ECO:0000313" key="7">
    <source>
        <dbReference type="EMBL" id="JAS88430.1"/>
    </source>
</evidence>
<keyword evidence="4" id="KW-0496">Mitochondrion</keyword>
<feature type="transmembrane region" description="Helical" evidence="6">
    <location>
        <begin position="46"/>
        <end position="68"/>
    </location>
</feature>
<comment type="subcellular location">
    <subcellularLocation>
        <location evidence="1">Mitochondrion membrane</location>
        <topology evidence="1">Multi-pass membrane protein</topology>
    </subcellularLocation>
</comment>
<dbReference type="InterPro" id="IPR009801">
    <property type="entry name" value="TMEM126"/>
</dbReference>
<name>A0A1B6INF0_9HEMI</name>
<protein>
    <recommendedName>
        <fullName evidence="9">Transmembrane protein 126A</fullName>
    </recommendedName>
</protein>
<keyword evidence="2 6" id="KW-0812">Transmembrane</keyword>
<accession>A0A1B6INF0</accession>
<proteinExistence type="predicted"/>
<evidence type="ECO:0008006" key="9">
    <source>
        <dbReference type="Google" id="ProtNLM"/>
    </source>
</evidence>